<dbReference type="InterPro" id="IPR036890">
    <property type="entry name" value="HATPase_C_sf"/>
</dbReference>
<gene>
    <name evidence="4" type="ORF">FTW19_23285</name>
</gene>
<keyword evidence="4" id="KW-0547">Nucleotide-binding</keyword>
<protein>
    <recommendedName>
        <fullName evidence="2">histidine kinase</fullName>
        <ecNumber evidence="2">2.7.13.3</ecNumber>
    </recommendedName>
</protein>
<dbReference type="Proteomes" id="UP000321820">
    <property type="component" value="Chromosome"/>
</dbReference>
<dbReference type="PRINTS" id="PR00344">
    <property type="entry name" value="BCTRLSENSOR"/>
</dbReference>
<dbReference type="KEGG" id="talb:FTW19_23285"/>
<reference evidence="4 5" key="1">
    <citation type="submission" date="2019-08" db="EMBL/GenBank/DDBJ databases">
        <title>Complete genome sequence of Terriglobus albidus strain ORNL.</title>
        <authorList>
            <person name="Podar M."/>
        </authorList>
    </citation>
    <scope>NUCLEOTIDE SEQUENCE [LARGE SCALE GENOMIC DNA]</scope>
    <source>
        <strain evidence="4 5">ORNL</strain>
    </source>
</reference>
<keyword evidence="5" id="KW-1185">Reference proteome</keyword>
<dbReference type="RefSeq" id="WP_147649961.1">
    <property type="nucleotide sequence ID" value="NZ_CP042806.1"/>
</dbReference>
<evidence type="ECO:0000259" key="3">
    <source>
        <dbReference type="PROSITE" id="PS50109"/>
    </source>
</evidence>
<keyword evidence="4" id="KW-0067">ATP-binding</keyword>
<name>A0A5B9EKQ0_9BACT</name>
<proteinExistence type="predicted"/>
<evidence type="ECO:0000256" key="2">
    <source>
        <dbReference type="ARBA" id="ARBA00012438"/>
    </source>
</evidence>
<dbReference type="InterPro" id="IPR003594">
    <property type="entry name" value="HATPase_dom"/>
</dbReference>
<evidence type="ECO:0000313" key="4">
    <source>
        <dbReference type="EMBL" id="QEE30656.1"/>
    </source>
</evidence>
<feature type="domain" description="Histidine kinase" evidence="3">
    <location>
        <begin position="1"/>
        <end position="72"/>
    </location>
</feature>
<dbReference type="Gene3D" id="3.30.565.10">
    <property type="entry name" value="Histidine kinase-like ATPase, C-terminal domain"/>
    <property type="match status" value="1"/>
</dbReference>
<dbReference type="InterPro" id="IPR005467">
    <property type="entry name" value="His_kinase_dom"/>
</dbReference>
<sequence>MIAQRRAEQVEIRIADDGVGLPPEWSLETCEGLGLSVTRERITTLHNGASSFSVTRRPTGGTEVEIVLPLRSVDGNERGNG</sequence>
<dbReference type="PROSITE" id="PS50109">
    <property type="entry name" value="HIS_KIN"/>
    <property type="match status" value="1"/>
</dbReference>
<dbReference type="EMBL" id="CP042806">
    <property type="protein sequence ID" value="QEE30656.1"/>
    <property type="molecule type" value="Genomic_DNA"/>
</dbReference>
<dbReference type="Pfam" id="PF02518">
    <property type="entry name" value="HATPase_c"/>
    <property type="match status" value="1"/>
</dbReference>
<accession>A0A5B9EKQ0</accession>
<dbReference type="AlphaFoldDB" id="A0A5B9EKQ0"/>
<dbReference type="SUPFAM" id="SSF55874">
    <property type="entry name" value="ATPase domain of HSP90 chaperone/DNA topoisomerase II/histidine kinase"/>
    <property type="match status" value="1"/>
</dbReference>
<dbReference type="GO" id="GO:0005524">
    <property type="term" value="F:ATP binding"/>
    <property type="evidence" value="ECO:0007669"/>
    <property type="project" value="UniProtKB-KW"/>
</dbReference>
<dbReference type="InterPro" id="IPR004358">
    <property type="entry name" value="Sig_transdc_His_kin-like_C"/>
</dbReference>
<dbReference type="OrthoDB" id="9781904at2"/>
<comment type="catalytic activity">
    <reaction evidence="1">
        <text>ATP + protein L-histidine = ADP + protein N-phospho-L-histidine.</text>
        <dbReference type="EC" id="2.7.13.3"/>
    </reaction>
</comment>
<organism evidence="4 5">
    <name type="scientific">Terriglobus albidus</name>
    <dbReference type="NCBI Taxonomy" id="1592106"/>
    <lineage>
        <taxon>Bacteria</taxon>
        <taxon>Pseudomonadati</taxon>
        <taxon>Acidobacteriota</taxon>
        <taxon>Terriglobia</taxon>
        <taxon>Terriglobales</taxon>
        <taxon>Acidobacteriaceae</taxon>
        <taxon>Terriglobus</taxon>
    </lineage>
</organism>
<dbReference type="GO" id="GO:0004673">
    <property type="term" value="F:protein histidine kinase activity"/>
    <property type="evidence" value="ECO:0007669"/>
    <property type="project" value="UniProtKB-EC"/>
</dbReference>
<dbReference type="EC" id="2.7.13.3" evidence="2"/>
<evidence type="ECO:0000313" key="5">
    <source>
        <dbReference type="Proteomes" id="UP000321820"/>
    </source>
</evidence>
<evidence type="ECO:0000256" key="1">
    <source>
        <dbReference type="ARBA" id="ARBA00000085"/>
    </source>
</evidence>